<dbReference type="InterPro" id="IPR016024">
    <property type="entry name" value="ARM-type_fold"/>
</dbReference>
<evidence type="ECO:0008006" key="4">
    <source>
        <dbReference type="Google" id="ProtNLM"/>
    </source>
</evidence>
<evidence type="ECO:0000256" key="1">
    <source>
        <dbReference type="SAM" id="MobiDB-lite"/>
    </source>
</evidence>
<dbReference type="InterPro" id="IPR011989">
    <property type="entry name" value="ARM-like"/>
</dbReference>
<dbReference type="AlphaFoldDB" id="A0A2N8ZLQ8"/>
<evidence type="ECO:0000313" key="3">
    <source>
        <dbReference type="Proteomes" id="UP000235828"/>
    </source>
</evidence>
<proteinExistence type="predicted"/>
<keyword evidence="3" id="KW-1185">Reference proteome</keyword>
<reference evidence="2 3" key="1">
    <citation type="submission" date="2017-10" db="EMBL/GenBank/DDBJ databases">
        <authorList>
            <person name="Banno H."/>
            <person name="Chua N.-H."/>
        </authorList>
    </citation>
    <scope>NUCLEOTIDE SEQUENCE [LARGE SCALE GENOMIC DNA]</scope>
    <source>
        <strain evidence="2">Vibrio tapetis CECT4600</strain>
    </source>
</reference>
<dbReference type="SUPFAM" id="SSF48371">
    <property type="entry name" value="ARM repeat"/>
    <property type="match status" value="2"/>
</dbReference>
<dbReference type="Gene3D" id="1.25.10.10">
    <property type="entry name" value="Leucine-rich Repeat Variant"/>
    <property type="match status" value="3"/>
</dbReference>
<dbReference type="OrthoDB" id="7051732at2"/>
<dbReference type="Pfam" id="PF13646">
    <property type="entry name" value="HEAT_2"/>
    <property type="match status" value="1"/>
</dbReference>
<accession>A0A2N8ZLQ8</accession>
<protein>
    <recommendedName>
        <fullName evidence="4">HEAT repeat domain-containing protein</fullName>
    </recommendedName>
</protein>
<evidence type="ECO:0000313" key="2">
    <source>
        <dbReference type="EMBL" id="SON52833.1"/>
    </source>
</evidence>
<dbReference type="KEGG" id="vta:B1222"/>
<feature type="compositionally biased region" description="Polar residues" evidence="1">
    <location>
        <begin position="450"/>
        <end position="462"/>
    </location>
</feature>
<feature type="region of interest" description="Disordered" evidence="1">
    <location>
        <begin position="450"/>
        <end position="471"/>
    </location>
</feature>
<name>A0A2N8ZLQ8_9VIBR</name>
<dbReference type="Proteomes" id="UP000235828">
    <property type="component" value="Chromosome B"/>
</dbReference>
<sequence length="805" mass="89670">MLELDKTTTFNPLPQHEAEQKIEQQLINLLKQGDEAQRCYSAQTITSSQLSTAHQALADNLYHPDPDVVIDSASALGKIEHSHIEQLEEVARHHPDGDARLAALTALSDRISNPRVATLFRELALGRQEDDWGLSSDWDEWWDIQLKAVEVLVTTSDINNLPLLLTILEQDPEPELTSLIYNGIARIDVNWIVDKLPQVGLVTKRKLVKSLAHNDSQMARAFLFKQLKSDDSELKKIAIENLANKNAKEYLWDIIQCLTDPHPSVQKQALTAIEALNCSSSLDYQRLVQLAKQAPETAKPAIIQLLLPLAELLPANDLQWLIDLCSGEHHESAIAAMTLLSKLNLEPHNQLDVIEVLINRAKKRTTPLLTRCDAIRLLPRFPLHHQVSLSMLQSIVESYDQADRKLEQDPSLRQACLEVIAHTKHQSFQQIFRRLLLGKQAFSNQIEVTQLNSPQDNAQPRNTLEEHTDEVNSQDDLANILANYDTDAITQPNSDHIILDSEPNELEITETQIQTSTLGAISKANIEAMLQGGTQPQQDDPSTSIMEMVEGMDEQLQSYGDMVKANFESADNLNLNRKKIARLPQASNKTLAIRALGKGDEENNADLLIEGLLGASHHEIREIFQALTQLKARHPKLKSPNNGIGAAGNAMHYGDDLAKQAAAHFLAHMPVNKAVPMLTLGVTDPNEHVRYCCLSALETLLNKGIRSAEKIHIIRECALTSLLDTAGGVRRQALLLLTKINLNSYNENDINTLIKLAIDDDECNVLASQVLKPFRSQILSYLAPKLSNLSEHNQPFALRLIGAVL</sequence>
<organism evidence="2 3">
    <name type="scientific">Vibrio tapetis subsp. tapetis</name>
    <dbReference type="NCBI Taxonomy" id="1671868"/>
    <lineage>
        <taxon>Bacteria</taxon>
        <taxon>Pseudomonadati</taxon>
        <taxon>Pseudomonadota</taxon>
        <taxon>Gammaproteobacteria</taxon>
        <taxon>Vibrionales</taxon>
        <taxon>Vibrionaceae</taxon>
        <taxon>Vibrio</taxon>
    </lineage>
</organism>
<dbReference type="RefSeq" id="WP_102524986.1">
    <property type="nucleotide sequence ID" value="NZ_LT960612.1"/>
</dbReference>
<gene>
    <name evidence="2" type="ORF">VTAP4600_B1222</name>
</gene>
<dbReference type="EMBL" id="LT960612">
    <property type="protein sequence ID" value="SON52833.1"/>
    <property type="molecule type" value="Genomic_DNA"/>
</dbReference>